<dbReference type="InterPro" id="IPR036188">
    <property type="entry name" value="FAD/NAD-bd_sf"/>
</dbReference>
<feature type="domain" description="FAD/NAD(P)-binding" evidence="3">
    <location>
        <begin position="8"/>
        <end position="288"/>
    </location>
</feature>
<name>A0A923S330_9BURK</name>
<evidence type="ECO:0000256" key="1">
    <source>
        <dbReference type="ARBA" id="ARBA00022630"/>
    </source>
</evidence>
<reference evidence="4" key="1">
    <citation type="submission" date="2020-08" db="EMBL/GenBank/DDBJ databases">
        <title>Ramlibacter sp. GTP1 16S ribosomal RNA gene genome sequencing and assembly.</title>
        <authorList>
            <person name="Kang M."/>
        </authorList>
    </citation>
    <scope>NUCLEOTIDE SEQUENCE</scope>
    <source>
        <strain evidence="4">GTP1</strain>
    </source>
</reference>
<dbReference type="InterPro" id="IPR050097">
    <property type="entry name" value="Ferredoxin-NADP_redctase_2"/>
</dbReference>
<evidence type="ECO:0000259" key="3">
    <source>
        <dbReference type="Pfam" id="PF07992"/>
    </source>
</evidence>
<dbReference type="Proteomes" id="UP000596827">
    <property type="component" value="Unassembled WGS sequence"/>
</dbReference>
<dbReference type="RefSeq" id="WP_187082444.1">
    <property type="nucleotide sequence ID" value="NZ_JACORU010000005.1"/>
</dbReference>
<dbReference type="SUPFAM" id="SSF51905">
    <property type="entry name" value="FAD/NAD(P)-binding domain"/>
    <property type="match status" value="1"/>
</dbReference>
<dbReference type="GO" id="GO:0016491">
    <property type="term" value="F:oxidoreductase activity"/>
    <property type="evidence" value="ECO:0007669"/>
    <property type="project" value="UniProtKB-KW"/>
</dbReference>
<dbReference type="PRINTS" id="PR00368">
    <property type="entry name" value="FADPNR"/>
</dbReference>
<dbReference type="EMBL" id="JACORU010000005">
    <property type="protein sequence ID" value="MBC5765981.1"/>
    <property type="molecule type" value="Genomic_DNA"/>
</dbReference>
<dbReference type="PANTHER" id="PTHR48105">
    <property type="entry name" value="THIOREDOXIN REDUCTASE 1-RELATED-RELATED"/>
    <property type="match status" value="1"/>
</dbReference>
<comment type="caution">
    <text evidence="4">The sequence shown here is derived from an EMBL/GenBank/DDBJ whole genome shotgun (WGS) entry which is preliminary data.</text>
</comment>
<dbReference type="PRINTS" id="PR00469">
    <property type="entry name" value="PNDRDTASEII"/>
</dbReference>
<evidence type="ECO:0000313" key="5">
    <source>
        <dbReference type="Proteomes" id="UP000596827"/>
    </source>
</evidence>
<evidence type="ECO:0000256" key="2">
    <source>
        <dbReference type="ARBA" id="ARBA00023002"/>
    </source>
</evidence>
<organism evidence="4 5">
    <name type="scientific">Ramlibacter albus</name>
    <dbReference type="NCBI Taxonomy" id="2079448"/>
    <lineage>
        <taxon>Bacteria</taxon>
        <taxon>Pseudomonadati</taxon>
        <taxon>Pseudomonadota</taxon>
        <taxon>Betaproteobacteria</taxon>
        <taxon>Burkholderiales</taxon>
        <taxon>Comamonadaceae</taxon>
        <taxon>Ramlibacter</taxon>
    </lineage>
</organism>
<dbReference type="Gene3D" id="3.50.50.60">
    <property type="entry name" value="FAD/NAD(P)-binding domain"/>
    <property type="match status" value="2"/>
</dbReference>
<evidence type="ECO:0000313" key="4">
    <source>
        <dbReference type="EMBL" id="MBC5765981.1"/>
    </source>
</evidence>
<accession>A0A923S330</accession>
<keyword evidence="5" id="KW-1185">Reference proteome</keyword>
<keyword evidence="1" id="KW-0285">Flavoprotein</keyword>
<sequence length="300" mass="32116">MPDEQLLDCLVIGGGVAGLMSAVYLKRYRRNVLVVDAGKSRLRLIPRTRNVIGFPDGIPGTELWDRIREHAARYGAEVAHGCIDRLERAGDGTFDAWSGEQHWRARYVILATGASDVAPEIGGLDAALQGGQLRYCPVCDGFETQGQRVAVLGRAGHGLRESLFVAGFGNEVTWLAMQTQDEVAPEDLARLRECGVRIAEQYPRHIHCTPGQGVEVELQGGTRLAFDVIYPALGLTHVSELALALGAQAQADGQLKVDAHQQTTVPGLYAAGDVSVDLNQISVAAAHAAIAATAIHNSLL</sequence>
<dbReference type="AlphaFoldDB" id="A0A923S330"/>
<gene>
    <name evidence="4" type="ORF">H8R02_16050</name>
</gene>
<dbReference type="InterPro" id="IPR023753">
    <property type="entry name" value="FAD/NAD-binding_dom"/>
</dbReference>
<keyword evidence="2" id="KW-0560">Oxidoreductase</keyword>
<dbReference type="Pfam" id="PF07992">
    <property type="entry name" value="Pyr_redox_2"/>
    <property type="match status" value="1"/>
</dbReference>
<proteinExistence type="predicted"/>
<protein>
    <submittedName>
        <fullName evidence="4">NAD(P)/FAD-dependent oxidoreductase</fullName>
    </submittedName>
</protein>